<protein>
    <submittedName>
        <fullName evidence="6">MurR/RpiR family transcriptional regulator</fullName>
    </submittedName>
</protein>
<evidence type="ECO:0000313" key="9">
    <source>
        <dbReference type="Proteomes" id="UP001197492"/>
    </source>
</evidence>
<dbReference type="PANTHER" id="PTHR30514">
    <property type="entry name" value="GLUCOKINASE"/>
    <property type="match status" value="1"/>
</dbReference>
<dbReference type="GeneID" id="301323416"/>
<keyword evidence="1" id="KW-0805">Transcription regulation</keyword>
<dbReference type="Proteomes" id="UP001196408">
    <property type="component" value="Unassembled WGS sequence"/>
</dbReference>
<feature type="domain" description="SIS" evidence="5">
    <location>
        <begin position="107"/>
        <end position="244"/>
    </location>
</feature>
<keyword evidence="2" id="KW-0238">DNA-binding</keyword>
<dbReference type="PROSITE" id="PS51464">
    <property type="entry name" value="SIS"/>
    <property type="match status" value="1"/>
</dbReference>
<gene>
    <name evidence="6" type="ORF">KSV97_01315</name>
    <name evidence="7" type="ORF">KSW06_01325</name>
</gene>
<evidence type="ECO:0000313" key="7">
    <source>
        <dbReference type="EMBL" id="MBV3391912.1"/>
    </source>
</evidence>
<dbReference type="PANTHER" id="PTHR30514:SF1">
    <property type="entry name" value="HTH-TYPE TRANSCRIPTIONAL REGULATOR HEXR-RELATED"/>
    <property type="match status" value="1"/>
</dbReference>
<dbReference type="AlphaFoldDB" id="A0AAW4MP67"/>
<dbReference type="Proteomes" id="UP001197492">
    <property type="component" value="Unassembled WGS sequence"/>
</dbReference>
<dbReference type="Pfam" id="PF01418">
    <property type="entry name" value="HTH_6"/>
    <property type="match status" value="1"/>
</dbReference>
<dbReference type="GO" id="GO:0003677">
    <property type="term" value="F:DNA binding"/>
    <property type="evidence" value="ECO:0007669"/>
    <property type="project" value="UniProtKB-KW"/>
</dbReference>
<dbReference type="InterPro" id="IPR000281">
    <property type="entry name" value="HTH_RpiR"/>
</dbReference>
<dbReference type="EMBL" id="JAHOEF010000004">
    <property type="protein sequence ID" value="MBV3381888.1"/>
    <property type="molecule type" value="Genomic_DNA"/>
</dbReference>
<name>A0AAW4MP67_9FIRM</name>
<dbReference type="GO" id="GO:1901135">
    <property type="term" value="P:carbohydrate derivative metabolic process"/>
    <property type="evidence" value="ECO:0007669"/>
    <property type="project" value="InterPro"/>
</dbReference>
<proteinExistence type="predicted"/>
<keyword evidence="9" id="KW-1185">Reference proteome</keyword>
<evidence type="ECO:0000256" key="3">
    <source>
        <dbReference type="ARBA" id="ARBA00023163"/>
    </source>
</evidence>
<organism evidence="6 8">
    <name type="scientific">Catenibacterium mitsuokai</name>
    <dbReference type="NCBI Taxonomy" id="100886"/>
    <lineage>
        <taxon>Bacteria</taxon>
        <taxon>Bacillati</taxon>
        <taxon>Bacillota</taxon>
        <taxon>Erysipelotrichia</taxon>
        <taxon>Erysipelotrichales</taxon>
        <taxon>Coprobacillaceae</taxon>
        <taxon>Catenibacterium</taxon>
    </lineage>
</organism>
<comment type="caution">
    <text evidence="6">The sequence shown here is derived from an EMBL/GenBank/DDBJ whole genome shotgun (WGS) entry which is preliminary data.</text>
</comment>
<keyword evidence="3" id="KW-0804">Transcription</keyword>
<evidence type="ECO:0000256" key="2">
    <source>
        <dbReference type="ARBA" id="ARBA00023125"/>
    </source>
</evidence>
<dbReference type="Pfam" id="PF01380">
    <property type="entry name" value="SIS"/>
    <property type="match status" value="1"/>
</dbReference>
<dbReference type="InterPro" id="IPR035472">
    <property type="entry name" value="RpiR-like_SIS"/>
</dbReference>
<feature type="domain" description="HTH rpiR-type" evidence="4">
    <location>
        <begin position="1"/>
        <end position="77"/>
    </location>
</feature>
<dbReference type="PROSITE" id="PS51071">
    <property type="entry name" value="HTH_RPIR"/>
    <property type="match status" value="1"/>
</dbReference>
<dbReference type="InterPro" id="IPR047640">
    <property type="entry name" value="RpiR-like"/>
</dbReference>
<evidence type="ECO:0000313" key="6">
    <source>
        <dbReference type="EMBL" id="MBV3381888.1"/>
    </source>
</evidence>
<evidence type="ECO:0000313" key="8">
    <source>
        <dbReference type="Proteomes" id="UP001196408"/>
    </source>
</evidence>
<sequence>MDFDTQAGLIYSTLSDNEKDMIQYIRNHKADVVDMPINELAKVLLSSKSSVLRLAQKLGYTGYSELKYSLKKDIVKKAVVPTDLVEKFRKEIDKTFEYASQVNFAPLISEIHKARQVILYATGFTQNNYTKQFSSELFMAGRSNYIVSGETNFEIISHSLTSDDFVIIISLSGNTPGIRTGVNELNMKDIPILSITELGKNFLVENSDYQLYYNTTDFPIEEEHIISMNAVGIVLTILARKYQEFAFFDE</sequence>
<dbReference type="GO" id="GO:0003700">
    <property type="term" value="F:DNA-binding transcription factor activity"/>
    <property type="evidence" value="ECO:0007669"/>
    <property type="project" value="InterPro"/>
</dbReference>
<dbReference type="CDD" id="cd05013">
    <property type="entry name" value="SIS_RpiR"/>
    <property type="match status" value="1"/>
</dbReference>
<dbReference type="RefSeq" id="WP_217746966.1">
    <property type="nucleotide sequence ID" value="NZ_JAHOEB010000004.1"/>
</dbReference>
<dbReference type="GO" id="GO:0097367">
    <property type="term" value="F:carbohydrate derivative binding"/>
    <property type="evidence" value="ECO:0007669"/>
    <property type="project" value="InterPro"/>
</dbReference>
<accession>A0AAW4MP67</accession>
<dbReference type="EMBL" id="JAHOEL010000004">
    <property type="protein sequence ID" value="MBV3391912.1"/>
    <property type="molecule type" value="Genomic_DNA"/>
</dbReference>
<evidence type="ECO:0000259" key="5">
    <source>
        <dbReference type="PROSITE" id="PS51464"/>
    </source>
</evidence>
<reference evidence="6 9" key="1">
    <citation type="submission" date="2021-06" db="EMBL/GenBank/DDBJ databases">
        <title>Collection of gut derived symbiotic bacterial strains cultured from healthy donors.</title>
        <authorList>
            <person name="Lin H."/>
            <person name="Littmann E."/>
            <person name="Pamer E.G."/>
        </authorList>
    </citation>
    <scope>NUCLEOTIDE SEQUENCE</scope>
    <source>
        <strain evidence="7 9">MSK.21.70</strain>
        <strain evidence="6">MSK.21.82</strain>
    </source>
</reference>
<evidence type="ECO:0000259" key="4">
    <source>
        <dbReference type="PROSITE" id="PS51071"/>
    </source>
</evidence>
<evidence type="ECO:0000256" key="1">
    <source>
        <dbReference type="ARBA" id="ARBA00023015"/>
    </source>
</evidence>
<dbReference type="InterPro" id="IPR001347">
    <property type="entry name" value="SIS_dom"/>
</dbReference>